<organism evidence="1">
    <name type="scientific">marine sediment metagenome</name>
    <dbReference type="NCBI Taxonomy" id="412755"/>
    <lineage>
        <taxon>unclassified sequences</taxon>
        <taxon>metagenomes</taxon>
        <taxon>ecological metagenomes</taxon>
    </lineage>
</organism>
<evidence type="ECO:0000313" key="1">
    <source>
        <dbReference type="EMBL" id="KKL19504.1"/>
    </source>
</evidence>
<reference evidence="1" key="1">
    <citation type="journal article" date="2015" name="Nature">
        <title>Complex archaea that bridge the gap between prokaryotes and eukaryotes.</title>
        <authorList>
            <person name="Spang A."/>
            <person name="Saw J.H."/>
            <person name="Jorgensen S.L."/>
            <person name="Zaremba-Niedzwiedzka K."/>
            <person name="Martijn J."/>
            <person name="Lind A.E."/>
            <person name="van Eijk R."/>
            <person name="Schleper C."/>
            <person name="Guy L."/>
            <person name="Ettema T.J."/>
        </authorList>
    </citation>
    <scope>NUCLEOTIDE SEQUENCE</scope>
</reference>
<proteinExistence type="predicted"/>
<sequence length="79" mass="8458">MTKLKKGEMIGTCRVCGGITQPVKPVTYGHEDQWICIGGVRGSGVKTVALQENMCRACRHPSVVVQSRVNVRASKASAS</sequence>
<accession>A0A0F9BC59</accession>
<comment type="caution">
    <text evidence="1">The sequence shown here is derived from an EMBL/GenBank/DDBJ whole genome shotgun (WGS) entry which is preliminary data.</text>
</comment>
<dbReference type="AlphaFoldDB" id="A0A0F9BC59"/>
<gene>
    <name evidence="1" type="ORF">LCGC14_2464780</name>
</gene>
<dbReference type="EMBL" id="LAZR01038465">
    <property type="protein sequence ID" value="KKL19504.1"/>
    <property type="molecule type" value="Genomic_DNA"/>
</dbReference>
<name>A0A0F9BC59_9ZZZZ</name>
<protein>
    <submittedName>
        <fullName evidence="1">Uncharacterized protein</fullName>
    </submittedName>
</protein>